<evidence type="ECO:0000313" key="2">
    <source>
        <dbReference type="EMBL" id="MEN0642937.1"/>
    </source>
</evidence>
<evidence type="ECO:0000259" key="1">
    <source>
        <dbReference type="Pfam" id="PF01261"/>
    </source>
</evidence>
<dbReference type="SUPFAM" id="SSF51658">
    <property type="entry name" value="Xylose isomerase-like"/>
    <property type="match status" value="1"/>
</dbReference>
<dbReference type="PANTHER" id="PTHR12110:SF41">
    <property type="entry name" value="INOSOSE DEHYDRATASE"/>
    <property type="match status" value="1"/>
</dbReference>
<gene>
    <name evidence="2" type="ORF">MKY91_07235</name>
</gene>
<dbReference type="InterPro" id="IPR036237">
    <property type="entry name" value="Xyl_isomerase-like_sf"/>
</dbReference>
<dbReference type="InterPro" id="IPR013022">
    <property type="entry name" value="Xyl_isomerase-like_TIM-brl"/>
</dbReference>
<dbReference type="PANTHER" id="PTHR12110">
    <property type="entry name" value="HYDROXYPYRUVATE ISOMERASE"/>
    <property type="match status" value="1"/>
</dbReference>
<feature type="domain" description="Xylose isomerase-like TIM barrel" evidence="1">
    <location>
        <begin position="24"/>
        <end position="246"/>
    </location>
</feature>
<protein>
    <submittedName>
        <fullName evidence="2">Sugar phosphate isomerase/epimerase</fullName>
    </submittedName>
</protein>
<reference evidence="2 3" key="1">
    <citation type="submission" date="2024-03" db="EMBL/GenBank/DDBJ databases">
        <title>Bacilli Hybrid Assemblies.</title>
        <authorList>
            <person name="Kovac J."/>
        </authorList>
    </citation>
    <scope>NUCLEOTIDE SEQUENCE [LARGE SCALE GENOMIC DNA]</scope>
    <source>
        <strain evidence="2 3">FSL R7-0666</strain>
    </source>
</reference>
<dbReference type="RefSeq" id="WP_343129949.1">
    <property type="nucleotide sequence ID" value="NZ_JBCITK010000001.1"/>
</dbReference>
<proteinExistence type="predicted"/>
<dbReference type="Proteomes" id="UP001418796">
    <property type="component" value="Unassembled WGS sequence"/>
</dbReference>
<organism evidence="2 3">
    <name type="scientific">Alkalicoccobacillus gibsonii</name>
    <dbReference type="NCBI Taxonomy" id="79881"/>
    <lineage>
        <taxon>Bacteria</taxon>
        <taxon>Bacillati</taxon>
        <taxon>Bacillota</taxon>
        <taxon>Bacilli</taxon>
        <taxon>Bacillales</taxon>
        <taxon>Bacillaceae</taxon>
        <taxon>Alkalicoccobacillus</taxon>
    </lineage>
</organism>
<name>A0ABU9VGA9_9BACI</name>
<keyword evidence="3" id="KW-1185">Reference proteome</keyword>
<dbReference type="EMBL" id="JBCITK010000001">
    <property type="protein sequence ID" value="MEN0642937.1"/>
    <property type="molecule type" value="Genomic_DNA"/>
</dbReference>
<dbReference type="Pfam" id="PF01261">
    <property type="entry name" value="AP_endonuc_2"/>
    <property type="match status" value="1"/>
</dbReference>
<dbReference type="InterPro" id="IPR050312">
    <property type="entry name" value="IolE/XylAMocC-like"/>
</dbReference>
<accession>A0ABU9VGA9</accession>
<comment type="caution">
    <text evidence="2">The sequence shown here is derived from an EMBL/GenBank/DDBJ whole genome shotgun (WGS) entry which is preliminary data.</text>
</comment>
<dbReference type="GO" id="GO:0016853">
    <property type="term" value="F:isomerase activity"/>
    <property type="evidence" value="ECO:0007669"/>
    <property type="project" value="UniProtKB-KW"/>
</dbReference>
<evidence type="ECO:0000313" key="3">
    <source>
        <dbReference type="Proteomes" id="UP001418796"/>
    </source>
</evidence>
<sequence length="248" mass="28149">MSKIGLQLYSLKERCAENLIGTLADVAKAGYDGVEFAGYFGVPSKELKKQLDANQLQVAGSHVGINELESNLDQVIHDSLEIENPFIVCPGLPDHYRNSIDAYKKTAELFSRIGESCKRHGISFGYHNHDIELQTFEGHYGLDLLFSHSDANHVQMELDTYWLEVTGLKTIDWINRYQNRIQALHIKDMNNMTEKRNVEIGSGVMDFQSIVAAARPYNIDWFIVEQEDFSIDQLESITKSASYLKTIL</sequence>
<keyword evidence="2" id="KW-0413">Isomerase</keyword>
<dbReference type="Gene3D" id="3.20.20.150">
    <property type="entry name" value="Divalent-metal-dependent TIM barrel enzymes"/>
    <property type="match status" value="1"/>
</dbReference>